<dbReference type="PROSITE" id="PS51257">
    <property type="entry name" value="PROKAR_LIPOPROTEIN"/>
    <property type="match status" value="1"/>
</dbReference>
<comment type="caution">
    <text evidence="2">The sequence shown here is derived from an EMBL/GenBank/DDBJ whole genome shotgun (WGS) entry which is preliminary data.</text>
</comment>
<reference evidence="2 3" key="1">
    <citation type="journal article" date="2015" name="Stand. Genomic Sci.">
        <title>Genomic Encyclopedia of Bacterial and Archaeal Type Strains, Phase III: the genomes of soil and plant-associated and newly described type strains.</title>
        <authorList>
            <person name="Whitman W.B."/>
            <person name="Woyke T."/>
            <person name="Klenk H.P."/>
            <person name="Zhou Y."/>
            <person name="Lilburn T.G."/>
            <person name="Beck B.J."/>
            <person name="De Vos P."/>
            <person name="Vandamme P."/>
            <person name="Eisen J.A."/>
            <person name="Garrity G."/>
            <person name="Hugenholtz P."/>
            <person name="Kyrpides N.C."/>
        </authorList>
    </citation>
    <scope>NUCLEOTIDE SEQUENCE [LARGE SCALE GENOMIC DNA]</scope>
    <source>
        <strain evidence="2 3">CV53</strain>
    </source>
</reference>
<dbReference type="Proteomes" id="UP000295689">
    <property type="component" value="Unassembled WGS sequence"/>
</dbReference>
<protein>
    <recommendedName>
        <fullName evidence="4">Lipoprotein</fullName>
    </recommendedName>
</protein>
<keyword evidence="1" id="KW-0732">Signal</keyword>
<sequence length="195" mass="22322">MKLRPFLPISAAMMFALTACNADEEKIKIQEDVTNPSREEVRYHTQNEAKEAELLNNEVGLGDIREHFDRAYGKNNGDEEIAKYQGNFMLVTYEMHRAVNIQYQFGSYPKGEMSDEEIRKYIQERIPKDSIEMRKYTDKQNSDQELFEYKSESLGKALSRQSFRGDEPGTFTVVLSKNETGDVTAILSLGKGNKG</sequence>
<feature type="signal peptide" evidence="1">
    <location>
        <begin position="1"/>
        <end position="22"/>
    </location>
</feature>
<organism evidence="2 3">
    <name type="scientific">Mesobacillus foraminis</name>
    <dbReference type="NCBI Taxonomy" id="279826"/>
    <lineage>
        <taxon>Bacteria</taxon>
        <taxon>Bacillati</taxon>
        <taxon>Bacillota</taxon>
        <taxon>Bacilli</taxon>
        <taxon>Bacillales</taxon>
        <taxon>Bacillaceae</taxon>
        <taxon>Mesobacillus</taxon>
    </lineage>
</organism>
<name>A0A4R2BKS7_9BACI</name>
<feature type="chain" id="PRO_5020361805" description="Lipoprotein" evidence="1">
    <location>
        <begin position="23"/>
        <end position="195"/>
    </location>
</feature>
<evidence type="ECO:0000256" key="1">
    <source>
        <dbReference type="SAM" id="SignalP"/>
    </source>
</evidence>
<dbReference type="RefSeq" id="WP_132001877.1">
    <property type="nucleotide sequence ID" value="NZ_JABUHM010000001.1"/>
</dbReference>
<evidence type="ECO:0008006" key="4">
    <source>
        <dbReference type="Google" id="ProtNLM"/>
    </source>
</evidence>
<evidence type="ECO:0000313" key="3">
    <source>
        <dbReference type="Proteomes" id="UP000295689"/>
    </source>
</evidence>
<keyword evidence="3" id="KW-1185">Reference proteome</keyword>
<evidence type="ECO:0000313" key="2">
    <source>
        <dbReference type="EMBL" id="TCN27253.1"/>
    </source>
</evidence>
<gene>
    <name evidence="2" type="ORF">EV146_102200</name>
</gene>
<dbReference type="EMBL" id="SLVV01000002">
    <property type="protein sequence ID" value="TCN27253.1"/>
    <property type="molecule type" value="Genomic_DNA"/>
</dbReference>
<accession>A0A4R2BKS7</accession>
<dbReference type="AlphaFoldDB" id="A0A4R2BKS7"/>
<proteinExistence type="predicted"/>